<dbReference type="InterPro" id="IPR016174">
    <property type="entry name" value="Di-haem_cyt_TM"/>
</dbReference>
<dbReference type="EMBL" id="QPGL01000002">
    <property type="protein sequence ID" value="RCS70287.1"/>
    <property type="molecule type" value="Genomic_DNA"/>
</dbReference>
<dbReference type="GO" id="GO:0009055">
    <property type="term" value="F:electron transfer activity"/>
    <property type="evidence" value="ECO:0007669"/>
    <property type="project" value="InterPro"/>
</dbReference>
<dbReference type="SUPFAM" id="SSF81342">
    <property type="entry name" value="Transmembrane di-heme cytochromes"/>
    <property type="match status" value="1"/>
</dbReference>
<dbReference type="Proteomes" id="UP000252479">
    <property type="component" value="Unassembled WGS sequence"/>
</dbReference>
<dbReference type="GO" id="GO:0020037">
    <property type="term" value="F:heme binding"/>
    <property type="evidence" value="ECO:0007669"/>
    <property type="project" value="TreeGrafter"/>
</dbReference>
<evidence type="ECO:0000256" key="4">
    <source>
        <dbReference type="ARBA" id="ARBA00022475"/>
    </source>
</evidence>
<evidence type="ECO:0000256" key="10">
    <source>
        <dbReference type="ARBA" id="ARBA00023004"/>
    </source>
</evidence>
<feature type="transmembrane region" description="Helical" evidence="13">
    <location>
        <begin position="49"/>
        <end position="67"/>
    </location>
</feature>
<proteinExistence type="inferred from homology"/>
<keyword evidence="8" id="KW-0249">Electron transport</keyword>
<dbReference type="OrthoDB" id="9793784at2"/>
<evidence type="ECO:0000256" key="6">
    <source>
        <dbReference type="ARBA" id="ARBA00022692"/>
    </source>
</evidence>
<dbReference type="RefSeq" id="WP_086958631.1">
    <property type="nucleotide sequence ID" value="NZ_AP018681.1"/>
</dbReference>
<name>A0A368LHU2_9VIBR</name>
<dbReference type="GO" id="GO:0046872">
    <property type="term" value="F:metal ion binding"/>
    <property type="evidence" value="ECO:0007669"/>
    <property type="project" value="UniProtKB-KW"/>
</dbReference>
<dbReference type="InterPro" id="IPR011577">
    <property type="entry name" value="Cyt_b561_bac/Ni-Hgenase"/>
</dbReference>
<evidence type="ECO:0000259" key="14">
    <source>
        <dbReference type="Pfam" id="PF01292"/>
    </source>
</evidence>
<comment type="caution">
    <text evidence="15">The sequence shown here is derived from an EMBL/GenBank/DDBJ whole genome shotgun (WGS) entry which is preliminary data.</text>
</comment>
<evidence type="ECO:0000313" key="15">
    <source>
        <dbReference type="EMBL" id="RCS70287.1"/>
    </source>
</evidence>
<sequence>MKQNVDQYNFLAKVNHWLSAAIIIGLFAAGLWMVDLDYYSAWYQDAPHWHKSVGLMLAAYTVFRVIWKMLTSSPQIEGSHFEKVAAKIAHALMYLLLFGIFISGYLISTSDGRGIDIFDWITVPSLGALFEDQSDIAGMLHYYFACVLIGLASVHAIAALKHHFVNKDNTLRKITGATK</sequence>
<evidence type="ECO:0000256" key="1">
    <source>
        <dbReference type="ARBA" id="ARBA00001970"/>
    </source>
</evidence>
<dbReference type="GO" id="GO:0022904">
    <property type="term" value="P:respiratory electron transport chain"/>
    <property type="evidence" value="ECO:0007669"/>
    <property type="project" value="InterPro"/>
</dbReference>
<dbReference type="GO" id="GO:0005886">
    <property type="term" value="C:plasma membrane"/>
    <property type="evidence" value="ECO:0007669"/>
    <property type="project" value="UniProtKB-SubCell"/>
</dbReference>
<feature type="transmembrane region" description="Helical" evidence="13">
    <location>
        <begin position="12"/>
        <end position="34"/>
    </location>
</feature>
<dbReference type="AlphaFoldDB" id="A0A368LHU2"/>
<keyword evidence="9 13" id="KW-1133">Transmembrane helix</keyword>
<keyword evidence="5" id="KW-0349">Heme</keyword>
<reference evidence="15 16" key="1">
    <citation type="journal article" date="2017" name="Elife">
        <title>Extensive horizontal gene transfer in cheese-associated bacteria.</title>
        <authorList>
            <person name="Bonham K.S."/>
            <person name="Wolfe B.E."/>
            <person name="Dutton R.J."/>
        </authorList>
    </citation>
    <scope>NUCLEOTIDE SEQUENCE [LARGE SCALE GENOMIC DNA]</scope>
    <source>
        <strain evidence="15 16">JB196</strain>
    </source>
</reference>
<keyword evidence="7" id="KW-0479">Metal-binding</keyword>
<dbReference type="PANTHER" id="PTHR30529">
    <property type="entry name" value="CYTOCHROME B561"/>
    <property type="match status" value="1"/>
</dbReference>
<protein>
    <submittedName>
        <fullName evidence="15">Cytochrome b</fullName>
    </submittedName>
</protein>
<comment type="cofactor">
    <cofactor evidence="1">
        <name>heme b</name>
        <dbReference type="ChEBI" id="CHEBI:60344"/>
    </cofactor>
</comment>
<evidence type="ECO:0000256" key="8">
    <source>
        <dbReference type="ARBA" id="ARBA00022982"/>
    </source>
</evidence>
<dbReference type="GeneID" id="303189763"/>
<keyword evidence="10" id="KW-0408">Iron</keyword>
<evidence type="ECO:0000256" key="11">
    <source>
        <dbReference type="ARBA" id="ARBA00023136"/>
    </source>
</evidence>
<comment type="similarity">
    <text evidence="12">Belongs to the cytochrome b561 family.</text>
</comment>
<evidence type="ECO:0000256" key="3">
    <source>
        <dbReference type="ARBA" id="ARBA00022448"/>
    </source>
</evidence>
<evidence type="ECO:0000256" key="13">
    <source>
        <dbReference type="SAM" id="Phobius"/>
    </source>
</evidence>
<feature type="transmembrane region" description="Helical" evidence="13">
    <location>
        <begin position="88"/>
        <end position="107"/>
    </location>
</feature>
<evidence type="ECO:0000313" key="16">
    <source>
        <dbReference type="Proteomes" id="UP000252479"/>
    </source>
</evidence>
<dbReference type="PANTHER" id="PTHR30529:SF1">
    <property type="entry name" value="CYTOCHROME B561 HOMOLOG 2"/>
    <property type="match status" value="1"/>
</dbReference>
<evidence type="ECO:0000256" key="2">
    <source>
        <dbReference type="ARBA" id="ARBA00004651"/>
    </source>
</evidence>
<keyword evidence="4" id="KW-1003">Cell membrane</keyword>
<accession>A0A368LHU2</accession>
<evidence type="ECO:0000256" key="9">
    <source>
        <dbReference type="ARBA" id="ARBA00022989"/>
    </source>
</evidence>
<keyword evidence="11 13" id="KW-0472">Membrane</keyword>
<keyword evidence="6 13" id="KW-0812">Transmembrane</keyword>
<dbReference type="Gene3D" id="1.20.950.20">
    <property type="entry name" value="Transmembrane di-heme cytochromes, Chain C"/>
    <property type="match status" value="2"/>
</dbReference>
<gene>
    <name evidence="15" type="ORF">CIK83_12615</name>
</gene>
<evidence type="ECO:0000256" key="5">
    <source>
        <dbReference type="ARBA" id="ARBA00022617"/>
    </source>
</evidence>
<organism evidence="15 16">
    <name type="scientific">Vibrio casei</name>
    <dbReference type="NCBI Taxonomy" id="673372"/>
    <lineage>
        <taxon>Bacteria</taxon>
        <taxon>Pseudomonadati</taxon>
        <taxon>Pseudomonadota</taxon>
        <taxon>Gammaproteobacteria</taxon>
        <taxon>Vibrionales</taxon>
        <taxon>Vibrionaceae</taxon>
        <taxon>Vibrio</taxon>
    </lineage>
</organism>
<feature type="domain" description="Cytochrome b561 bacterial/Ni-hydrogenase" evidence="14">
    <location>
        <begin position="8"/>
        <end position="176"/>
    </location>
</feature>
<keyword evidence="16" id="KW-1185">Reference proteome</keyword>
<dbReference type="Pfam" id="PF01292">
    <property type="entry name" value="Ni_hydr_CYTB"/>
    <property type="match status" value="1"/>
</dbReference>
<evidence type="ECO:0000256" key="7">
    <source>
        <dbReference type="ARBA" id="ARBA00022723"/>
    </source>
</evidence>
<feature type="transmembrane region" description="Helical" evidence="13">
    <location>
        <begin position="140"/>
        <end position="160"/>
    </location>
</feature>
<comment type="subcellular location">
    <subcellularLocation>
        <location evidence="2">Cell membrane</location>
        <topology evidence="2">Multi-pass membrane protein</topology>
    </subcellularLocation>
</comment>
<evidence type="ECO:0000256" key="12">
    <source>
        <dbReference type="ARBA" id="ARBA00037975"/>
    </source>
</evidence>
<keyword evidence="3" id="KW-0813">Transport</keyword>
<dbReference type="InterPro" id="IPR052168">
    <property type="entry name" value="Cytochrome_b561_oxidase"/>
</dbReference>